<evidence type="ECO:0000256" key="16">
    <source>
        <dbReference type="ARBA" id="ARBA00049902"/>
    </source>
</evidence>
<keyword evidence="6" id="KW-0645">Protease</keyword>
<proteinExistence type="inferred from homology"/>
<evidence type="ECO:0000256" key="12">
    <source>
        <dbReference type="ARBA" id="ARBA00023136"/>
    </source>
</evidence>
<dbReference type="GO" id="GO:0008360">
    <property type="term" value="P:regulation of cell shape"/>
    <property type="evidence" value="ECO:0007669"/>
    <property type="project" value="UniProtKB-KW"/>
</dbReference>
<dbReference type="HOGENOM" id="CLU_006354_2_2_0"/>
<dbReference type="InterPro" id="IPR023346">
    <property type="entry name" value="Lysozyme-like_dom_sf"/>
</dbReference>
<dbReference type="PANTHER" id="PTHR32282">
    <property type="entry name" value="BINDING PROTEIN TRANSPEPTIDASE, PUTATIVE-RELATED"/>
    <property type="match status" value="1"/>
</dbReference>
<dbReference type="Gene3D" id="3.40.710.10">
    <property type="entry name" value="DD-peptidase/beta-lactamase superfamily"/>
    <property type="match status" value="1"/>
</dbReference>
<keyword evidence="5" id="KW-0121">Carboxypeptidase</keyword>
<keyword evidence="8" id="KW-0808">Transferase</keyword>
<dbReference type="SUPFAM" id="SSF56601">
    <property type="entry name" value="beta-lactamase/transpeptidase-like"/>
    <property type="match status" value="1"/>
</dbReference>
<dbReference type="PANTHER" id="PTHR32282:SF11">
    <property type="entry name" value="PENICILLIN-BINDING PROTEIN 1B"/>
    <property type="match status" value="1"/>
</dbReference>
<dbReference type="GO" id="GO:0030288">
    <property type="term" value="C:outer membrane-bounded periplasmic space"/>
    <property type="evidence" value="ECO:0007669"/>
    <property type="project" value="TreeGrafter"/>
</dbReference>
<comment type="similarity">
    <text evidence="3">In the N-terminal section; belongs to the glycosyltransferase 51 family.</text>
</comment>
<dbReference type="InterPro" id="IPR050396">
    <property type="entry name" value="Glycosyltr_51/Transpeptidase"/>
</dbReference>
<keyword evidence="9" id="KW-0378">Hydrolase</keyword>
<keyword evidence="17" id="KW-1133">Transmembrane helix</keyword>
<comment type="subcellular location">
    <subcellularLocation>
        <location evidence="1">Cell membrane</location>
    </subcellularLocation>
</comment>
<evidence type="ECO:0000259" key="18">
    <source>
        <dbReference type="Pfam" id="PF00905"/>
    </source>
</evidence>
<keyword evidence="17" id="KW-0812">Transmembrane</keyword>
<dbReference type="InterPro" id="IPR036950">
    <property type="entry name" value="PBP_transglycosylase"/>
</dbReference>
<evidence type="ECO:0000256" key="5">
    <source>
        <dbReference type="ARBA" id="ARBA00022645"/>
    </source>
</evidence>
<evidence type="ECO:0000256" key="9">
    <source>
        <dbReference type="ARBA" id="ARBA00022801"/>
    </source>
</evidence>
<keyword evidence="7" id="KW-0328">Glycosyltransferase</keyword>
<feature type="domain" description="Glycosyl transferase family 51" evidence="19">
    <location>
        <begin position="62"/>
        <end position="236"/>
    </location>
</feature>
<comment type="catalytic activity">
    <reaction evidence="15">
        <text>Preferential cleavage: (Ac)2-L-Lys-D-Ala-|-D-Ala. Also transpeptidation of peptidyl-alanyl moieties that are N-acyl substituents of D-alanine.</text>
        <dbReference type="EC" id="3.4.16.4"/>
    </reaction>
</comment>
<evidence type="ECO:0000256" key="10">
    <source>
        <dbReference type="ARBA" id="ARBA00022960"/>
    </source>
</evidence>
<accession>E3H7A1</accession>
<evidence type="ECO:0000259" key="19">
    <source>
        <dbReference type="Pfam" id="PF00912"/>
    </source>
</evidence>
<dbReference type="NCBIfam" id="TIGR02074">
    <property type="entry name" value="PBP_1a_fam"/>
    <property type="match status" value="1"/>
</dbReference>
<keyword evidence="12 17" id="KW-0472">Membrane</keyword>
<keyword evidence="4" id="KW-1003">Cell membrane</keyword>
<gene>
    <name evidence="20" type="ordered locus">Ilyop_0796</name>
</gene>
<dbReference type="FunFam" id="1.10.3810.10:FF:000001">
    <property type="entry name" value="Penicillin-binding protein 1A"/>
    <property type="match status" value="1"/>
</dbReference>
<feature type="transmembrane region" description="Helical" evidence="17">
    <location>
        <begin position="12"/>
        <end position="35"/>
    </location>
</feature>
<dbReference type="Gene3D" id="1.10.3810.10">
    <property type="entry name" value="Biosynthetic peptidoglycan transglycosylase-like"/>
    <property type="match status" value="1"/>
</dbReference>
<organism evidence="20 21">
    <name type="scientific">Ilyobacter polytropus (strain ATCC 51220 / DSM 2926 / LMG 16218 / CuHBu1)</name>
    <dbReference type="NCBI Taxonomy" id="572544"/>
    <lineage>
        <taxon>Bacteria</taxon>
        <taxon>Fusobacteriati</taxon>
        <taxon>Fusobacteriota</taxon>
        <taxon>Fusobacteriia</taxon>
        <taxon>Fusobacteriales</taxon>
        <taxon>Fusobacteriaceae</taxon>
        <taxon>Ilyobacter</taxon>
    </lineage>
</organism>
<dbReference type="Pfam" id="PF00912">
    <property type="entry name" value="Transgly"/>
    <property type="match status" value="1"/>
</dbReference>
<dbReference type="STRING" id="572544.Ilyop_0796"/>
<evidence type="ECO:0000256" key="11">
    <source>
        <dbReference type="ARBA" id="ARBA00022984"/>
    </source>
</evidence>
<keyword evidence="11" id="KW-0573">Peptidoglycan synthesis</keyword>
<comment type="similarity">
    <text evidence="2">In the C-terminal section; belongs to the transpeptidase family.</text>
</comment>
<evidence type="ECO:0000256" key="6">
    <source>
        <dbReference type="ARBA" id="ARBA00022670"/>
    </source>
</evidence>
<dbReference type="InterPro" id="IPR001264">
    <property type="entry name" value="Glyco_trans_51"/>
</dbReference>
<dbReference type="AlphaFoldDB" id="E3H7A1"/>
<evidence type="ECO:0000256" key="3">
    <source>
        <dbReference type="ARBA" id="ARBA00007739"/>
    </source>
</evidence>
<dbReference type="KEGG" id="ipo:Ilyop_0796"/>
<sequence length="717" mass="80529">MKDNMKKIFKVSILFAFLSIIVVGLISFSLIYSAYKSLPDVGKLVESYTPSVPTIIFDSNDEVIDSIYRERRDTATISEIPENVKNAFVAIEDRRFYTHHGLDPLRLGRAIAVNISQGRAAQGASTITQQLAKNAFLTHEKKLTRKVKEALITLEIERSYTKDEILEKYLNEIYFGAGSYGIKTAARSFFEKDVEDLNLAEGAMLAGMPNRPSLYNPRKNLEQSLRRTKLILNQMKKFNYITEDEYNRALKQKFLLEKDLPENYIADDYTSVIKEKNSRKSLNSPDFTDIVEKRIFEMFDENTIYEGGLKVYTSLDLQMQKAAIETFNNYKLLKEDPKLQGALITIDSNNGYVKSIIAGKNFKTGNFNRATMAKRQVGSSFKPFVYFTALKKGIPMNAVVEDSEIEYKDWKPQNYGGYFSGNITVLQAMEKSVNIVAIKLLEKVGVKSVINTFRKTGVDVDIPYNLSIALGTMSMSPLDLATAYIPFSNGGYKVKPIFISKVLDRYGNVLYESPVEKEKIFASDNVSLIVHMMKNVVANGSGRRARVTDKDGNFVEQGGKTGTTNDYRSAWFAGITPEYVTTLYIGYDDNSPMKKATGGGAAAPLWGEYYQAMINKDAYTPGEFQFMEDHIENGNLITANIDSKTGLLGDSSSISIRKGLFKRGQVPVENNSSYSKGLESFFIGDVTLTDELSADELNEIKNHPDLEEEKIISSDLF</sequence>
<dbReference type="GO" id="GO:0006508">
    <property type="term" value="P:proteolysis"/>
    <property type="evidence" value="ECO:0007669"/>
    <property type="project" value="UniProtKB-KW"/>
</dbReference>
<comment type="catalytic activity">
    <reaction evidence="16">
        <text>[GlcNAc-(1-&gt;4)-Mur2Ac(oyl-L-Ala-gamma-D-Glu-L-Lys-D-Ala-D-Ala)](n)-di-trans,octa-cis-undecaprenyl diphosphate + beta-D-GlcNAc-(1-&gt;4)-Mur2Ac(oyl-L-Ala-gamma-D-Glu-L-Lys-D-Ala-D-Ala)-di-trans,octa-cis-undecaprenyl diphosphate = [GlcNAc-(1-&gt;4)-Mur2Ac(oyl-L-Ala-gamma-D-Glu-L-Lys-D-Ala-D-Ala)](n+1)-di-trans,octa-cis-undecaprenyl diphosphate + di-trans,octa-cis-undecaprenyl diphosphate + H(+)</text>
        <dbReference type="Rhea" id="RHEA:23708"/>
        <dbReference type="Rhea" id="RHEA-COMP:9602"/>
        <dbReference type="Rhea" id="RHEA-COMP:9603"/>
        <dbReference type="ChEBI" id="CHEBI:15378"/>
        <dbReference type="ChEBI" id="CHEBI:58405"/>
        <dbReference type="ChEBI" id="CHEBI:60033"/>
        <dbReference type="ChEBI" id="CHEBI:78435"/>
        <dbReference type="EC" id="2.4.99.28"/>
    </reaction>
</comment>
<name>E3H7A1_ILYPC</name>
<keyword evidence="14" id="KW-0961">Cell wall biogenesis/degradation</keyword>
<protein>
    <submittedName>
        <fullName evidence="20">Penicillin-binding protein, 1A family</fullName>
    </submittedName>
</protein>
<dbReference type="InterPro" id="IPR012338">
    <property type="entry name" value="Beta-lactam/transpept-like"/>
</dbReference>
<feature type="domain" description="Penicillin-binding protein transpeptidase" evidence="18">
    <location>
        <begin position="343"/>
        <end position="605"/>
    </location>
</feature>
<dbReference type="CAZy" id="GT51">
    <property type="family name" value="Glycosyltransferase Family 51"/>
</dbReference>
<dbReference type="EMBL" id="CP002281">
    <property type="protein sequence ID" value="ADO82582.1"/>
    <property type="molecule type" value="Genomic_DNA"/>
</dbReference>
<dbReference type="InterPro" id="IPR001460">
    <property type="entry name" value="PCN-bd_Tpept"/>
</dbReference>
<evidence type="ECO:0000256" key="15">
    <source>
        <dbReference type="ARBA" id="ARBA00034000"/>
    </source>
</evidence>
<evidence type="ECO:0000256" key="4">
    <source>
        <dbReference type="ARBA" id="ARBA00022475"/>
    </source>
</evidence>
<dbReference type="GO" id="GO:0005886">
    <property type="term" value="C:plasma membrane"/>
    <property type="evidence" value="ECO:0007669"/>
    <property type="project" value="UniProtKB-SubCell"/>
</dbReference>
<dbReference type="GO" id="GO:0009252">
    <property type="term" value="P:peptidoglycan biosynthetic process"/>
    <property type="evidence" value="ECO:0007669"/>
    <property type="project" value="UniProtKB-KW"/>
</dbReference>
<keyword evidence="21" id="KW-1185">Reference proteome</keyword>
<evidence type="ECO:0000256" key="13">
    <source>
        <dbReference type="ARBA" id="ARBA00023268"/>
    </source>
</evidence>
<evidence type="ECO:0000256" key="14">
    <source>
        <dbReference type="ARBA" id="ARBA00023316"/>
    </source>
</evidence>
<keyword evidence="13" id="KW-0511">Multifunctional enzyme</keyword>
<reference evidence="20 21" key="1">
    <citation type="journal article" date="2010" name="Stand. Genomic Sci.">
        <title>Complete genome sequence of Ilyobacter polytropus type strain (CuHbu1).</title>
        <authorList>
            <person name="Sikorski J."/>
            <person name="Chertkov O."/>
            <person name="Lapidus A."/>
            <person name="Nolan M."/>
            <person name="Lucas S."/>
            <person name="Del Rio T.G."/>
            <person name="Tice H."/>
            <person name="Cheng J.F."/>
            <person name="Tapia R."/>
            <person name="Han C."/>
            <person name="Goodwin L."/>
            <person name="Pitluck S."/>
            <person name="Liolios K."/>
            <person name="Ivanova N."/>
            <person name="Mavromatis K."/>
            <person name="Mikhailova N."/>
            <person name="Pati A."/>
            <person name="Chen A."/>
            <person name="Palaniappan K."/>
            <person name="Land M."/>
            <person name="Hauser L."/>
            <person name="Chang Y.J."/>
            <person name="Jeffries C.D."/>
            <person name="Brambilla E."/>
            <person name="Yasawong M."/>
            <person name="Rohde M."/>
            <person name="Pukall R."/>
            <person name="Spring S."/>
            <person name="Goker M."/>
            <person name="Woyke T."/>
            <person name="Bristow J."/>
            <person name="Eisen J.A."/>
            <person name="Markowitz V."/>
            <person name="Hugenholtz P."/>
            <person name="Kyrpides N.C."/>
            <person name="Klenk H.P."/>
        </authorList>
    </citation>
    <scope>NUCLEOTIDE SEQUENCE [LARGE SCALE GENOMIC DNA]</scope>
    <source>
        <strain evidence="21">ATCC 51220 / DSM 2926 / LMG 16218 / CuHBu1</strain>
    </source>
</reference>
<evidence type="ECO:0000256" key="1">
    <source>
        <dbReference type="ARBA" id="ARBA00004236"/>
    </source>
</evidence>
<dbReference type="RefSeq" id="WP_013387252.1">
    <property type="nucleotide sequence ID" value="NC_014632.1"/>
</dbReference>
<evidence type="ECO:0000256" key="2">
    <source>
        <dbReference type="ARBA" id="ARBA00007090"/>
    </source>
</evidence>
<evidence type="ECO:0000256" key="8">
    <source>
        <dbReference type="ARBA" id="ARBA00022679"/>
    </source>
</evidence>
<evidence type="ECO:0000256" key="7">
    <source>
        <dbReference type="ARBA" id="ARBA00022676"/>
    </source>
</evidence>
<dbReference type="Proteomes" id="UP000006875">
    <property type="component" value="Chromosome"/>
</dbReference>
<dbReference type="GO" id="GO:0071555">
    <property type="term" value="P:cell wall organization"/>
    <property type="evidence" value="ECO:0007669"/>
    <property type="project" value="UniProtKB-KW"/>
</dbReference>
<dbReference type="GO" id="GO:0008955">
    <property type="term" value="F:peptidoglycan glycosyltransferase activity"/>
    <property type="evidence" value="ECO:0007669"/>
    <property type="project" value="UniProtKB-EC"/>
</dbReference>
<dbReference type="eggNOG" id="COG0744">
    <property type="taxonomic scope" value="Bacteria"/>
</dbReference>
<dbReference type="SUPFAM" id="SSF53955">
    <property type="entry name" value="Lysozyme-like"/>
    <property type="match status" value="1"/>
</dbReference>
<evidence type="ECO:0000313" key="20">
    <source>
        <dbReference type="EMBL" id="ADO82582.1"/>
    </source>
</evidence>
<evidence type="ECO:0000313" key="21">
    <source>
        <dbReference type="Proteomes" id="UP000006875"/>
    </source>
</evidence>
<evidence type="ECO:0000256" key="17">
    <source>
        <dbReference type="SAM" id="Phobius"/>
    </source>
</evidence>
<keyword evidence="10" id="KW-0133">Cell shape</keyword>
<dbReference type="GO" id="GO:0009002">
    <property type="term" value="F:serine-type D-Ala-D-Ala carboxypeptidase activity"/>
    <property type="evidence" value="ECO:0007669"/>
    <property type="project" value="UniProtKB-EC"/>
</dbReference>
<dbReference type="Pfam" id="PF00905">
    <property type="entry name" value="Transpeptidase"/>
    <property type="match status" value="1"/>
</dbReference>
<dbReference type="GO" id="GO:0008658">
    <property type="term" value="F:penicillin binding"/>
    <property type="evidence" value="ECO:0007669"/>
    <property type="project" value="InterPro"/>
</dbReference>